<keyword evidence="2" id="KW-0789">Thiol protease inhibitor</keyword>
<evidence type="ECO:0000313" key="5">
    <source>
        <dbReference type="EMBL" id="KAG5531923.1"/>
    </source>
</evidence>
<dbReference type="InterPro" id="IPR006525">
    <property type="entry name" value="Cystatin-related_pln"/>
</dbReference>
<dbReference type="AlphaFoldDB" id="A0AAV6ITM0"/>
<dbReference type="CDD" id="cd00042">
    <property type="entry name" value="CY"/>
    <property type="match status" value="1"/>
</dbReference>
<comment type="caution">
    <text evidence="5">The sequence shown here is derived from an EMBL/GenBank/DDBJ whole genome shotgun (WGS) entry which is preliminary data.</text>
</comment>
<dbReference type="Proteomes" id="UP000823749">
    <property type="component" value="Chromosome 9"/>
</dbReference>
<dbReference type="EMBL" id="JACTNZ010000009">
    <property type="protein sequence ID" value="KAG5531923.1"/>
    <property type="molecule type" value="Genomic_DNA"/>
</dbReference>
<protein>
    <recommendedName>
        <fullName evidence="4">Cystatin domain-containing protein</fullName>
    </recommendedName>
</protein>
<feature type="region of interest" description="Disordered" evidence="3">
    <location>
        <begin position="51"/>
        <end position="110"/>
    </location>
</feature>
<gene>
    <name evidence="5" type="ORF">RHGRI_026508</name>
</gene>
<evidence type="ECO:0000256" key="3">
    <source>
        <dbReference type="SAM" id="MobiDB-lite"/>
    </source>
</evidence>
<dbReference type="InterPro" id="IPR000010">
    <property type="entry name" value="Cystatin_dom"/>
</dbReference>
<evidence type="ECO:0000256" key="1">
    <source>
        <dbReference type="ARBA" id="ARBA00022690"/>
    </source>
</evidence>
<evidence type="ECO:0000259" key="4">
    <source>
        <dbReference type="Pfam" id="PF00031"/>
    </source>
</evidence>
<keyword evidence="6" id="KW-1185">Reference proteome</keyword>
<feature type="domain" description="Cystatin" evidence="4">
    <location>
        <begin position="176"/>
        <end position="221"/>
    </location>
</feature>
<evidence type="ECO:0000256" key="2">
    <source>
        <dbReference type="ARBA" id="ARBA00022704"/>
    </source>
</evidence>
<dbReference type="Gene3D" id="3.10.450.10">
    <property type="match status" value="2"/>
</dbReference>
<dbReference type="Pfam" id="PF00031">
    <property type="entry name" value="Cystatin"/>
    <property type="match status" value="1"/>
</dbReference>
<dbReference type="PANTHER" id="PTHR31228">
    <property type="entry name" value="CYSTATIN/MONELLIN SUPERFAMILY PROTEIN"/>
    <property type="match status" value="1"/>
</dbReference>
<dbReference type="SUPFAM" id="SSF54403">
    <property type="entry name" value="Cystatin/monellin"/>
    <property type="match status" value="2"/>
</dbReference>
<sequence>MTKPPLPGKAVESSAVMRASVMLQIKGAALQSWRFRRFESLSLSHSLISSVNDEVEDDRHSRTGSKPTHHSQTDMVSADVLYPSQSPAKKQRLEGTPQHQSSSEDPRSKIEYYTYDEDVEDDSDGMHEMTDKEHEEYERQIKESDGFDVMHFPCSFGFGKIVPLFSFALDEVVEDLKSYSQLALKQYNKIENRKLEFVKVVKANRQGVAGFLYFITFDVKDLDDIVGCTMEFQAEVWDGISKTTTELCRPKPSRERPKCGHGSITHWKMCVQNRKLEFVKVVKANRQGVASFLYFITFDVKDPDDIDGCTMEFQAEVWDGISKTTIELCRPKPSRGRLVILHCNFDVSAVLSSVETSHHFAFDFVVFEDCTKVISSSSVT</sequence>
<proteinExistence type="predicted"/>
<dbReference type="PANTHER" id="PTHR31228:SF22">
    <property type="entry name" value="CYSTATIN_MONELLIN SUPERFAMILY PROTEIN"/>
    <property type="match status" value="1"/>
</dbReference>
<accession>A0AAV6ITM0</accession>
<dbReference type="GO" id="GO:0004869">
    <property type="term" value="F:cysteine-type endopeptidase inhibitor activity"/>
    <property type="evidence" value="ECO:0007669"/>
    <property type="project" value="UniProtKB-KW"/>
</dbReference>
<keyword evidence="1" id="KW-0646">Protease inhibitor</keyword>
<organism evidence="5 6">
    <name type="scientific">Rhododendron griersonianum</name>
    <dbReference type="NCBI Taxonomy" id="479676"/>
    <lineage>
        <taxon>Eukaryota</taxon>
        <taxon>Viridiplantae</taxon>
        <taxon>Streptophyta</taxon>
        <taxon>Embryophyta</taxon>
        <taxon>Tracheophyta</taxon>
        <taxon>Spermatophyta</taxon>
        <taxon>Magnoliopsida</taxon>
        <taxon>eudicotyledons</taxon>
        <taxon>Gunneridae</taxon>
        <taxon>Pentapetalae</taxon>
        <taxon>asterids</taxon>
        <taxon>Ericales</taxon>
        <taxon>Ericaceae</taxon>
        <taxon>Ericoideae</taxon>
        <taxon>Rhodoreae</taxon>
        <taxon>Rhododendron</taxon>
    </lineage>
</organism>
<reference evidence="5" key="1">
    <citation type="submission" date="2020-08" db="EMBL/GenBank/DDBJ databases">
        <title>Plant Genome Project.</title>
        <authorList>
            <person name="Zhang R.-G."/>
        </authorList>
    </citation>
    <scope>NUCLEOTIDE SEQUENCE</scope>
    <source>
        <strain evidence="5">WSP0</strain>
        <tissue evidence="5">Leaf</tissue>
    </source>
</reference>
<dbReference type="NCBIfam" id="TIGR01638">
    <property type="entry name" value="Atha_cystat_rel"/>
    <property type="match status" value="2"/>
</dbReference>
<evidence type="ECO:0000313" key="6">
    <source>
        <dbReference type="Proteomes" id="UP000823749"/>
    </source>
</evidence>
<name>A0AAV6ITM0_9ERIC</name>
<dbReference type="InterPro" id="IPR046350">
    <property type="entry name" value="Cystatin_sf"/>
</dbReference>